<organism evidence="1 2">
    <name type="scientific">Sorangium cellulosum</name>
    <name type="common">Polyangium cellulosum</name>
    <dbReference type="NCBI Taxonomy" id="56"/>
    <lineage>
        <taxon>Bacteria</taxon>
        <taxon>Pseudomonadati</taxon>
        <taxon>Myxococcota</taxon>
        <taxon>Polyangia</taxon>
        <taxon>Polyangiales</taxon>
        <taxon>Polyangiaceae</taxon>
        <taxon>Sorangium</taxon>
    </lineage>
</organism>
<dbReference type="InterPro" id="IPR013406">
    <property type="entry name" value="CHP02574_addiction_mod"/>
</dbReference>
<proteinExistence type="predicted"/>
<gene>
    <name evidence="1" type="ORF">BE04_46560</name>
</gene>
<protein>
    <recommendedName>
        <fullName evidence="3">Addiction module protein</fullName>
    </recommendedName>
</protein>
<dbReference type="AlphaFoldDB" id="A0A150PBF1"/>
<comment type="caution">
    <text evidence="1">The sequence shown here is derived from an EMBL/GenBank/DDBJ whole genome shotgun (WGS) entry which is preliminary data.</text>
</comment>
<dbReference type="Pfam" id="PF09720">
    <property type="entry name" value="Unstab_antitox"/>
    <property type="match status" value="1"/>
</dbReference>
<evidence type="ECO:0000313" key="1">
    <source>
        <dbReference type="EMBL" id="KYF52798.1"/>
    </source>
</evidence>
<reference evidence="1 2" key="1">
    <citation type="submission" date="2014-02" db="EMBL/GenBank/DDBJ databases">
        <title>The small core and large imbalanced accessory genome model reveals a collaborative survival strategy of Sorangium cellulosum strains in nature.</title>
        <authorList>
            <person name="Han K."/>
            <person name="Peng R."/>
            <person name="Blom J."/>
            <person name="Li Y.-Z."/>
        </authorList>
    </citation>
    <scope>NUCLEOTIDE SEQUENCE [LARGE SCALE GENOMIC DNA]</scope>
    <source>
        <strain evidence="1 2">So0157-18</strain>
    </source>
</reference>
<dbReference type="EMBL" id="JELX01003258">
    <property type="protein sequence ID" value="KYF52798.1"/>
    <property type="molecule type" value="Genomic_DNA"/>
</dbReference>
<dbReference type="Proteomes" id="UP000075604">
    <property type="component" value="Unassembled WGS sequence"/>
</dbReference>
<accession>A0A150PBF1</accession>
<name>A0A150PBF1_SORCE</name>
<sequence>MAREDASMRHTMPGVIFGGVRSILADMSLPAMPPPGFDELSPAEKLDYVQALWERAALHPEAVPALEWHREILAERLAAHRAGQGSRRSWEEARRDLLSRLRAAQR</sequence>
<evidence type="ECO:0008006" key="3">
    <source>
        <dbReference type="Google" id="ProtNLM"/>
    </source>
</evidence>
<evidence type="ECO:0000313" key="2">
    <source>
        <dbReference type="Proteomes" id="UP000075604"/>
    </source>
</evidence>